<dbReference type="EMBL" id="JBBEGN010000020">
    <property type="protein sequence ID" value="MEJ2871224.1"/>
    <property type="molecule type" value="Genomic_DNA"/>
</dbReference>
<gene>
    <name evidence="1" type="ORF">WCD74_25925</name>
</gene>
<keyword evidence="2" id="KW-1185">Reference proteome</keyword>
<evidence type="ECO:0000313" key="1">
    <source>
        <dbReference type="EMBL" id="MEJ2871224.1"/>
    </source>
</evidence>
<dbReference type="SUPFAM" id="SSF55961">
    <property type="entry name" value="Bet v1-like"/>
    <property type="match status" value="1"/>
</dbReference>
<protein>
    <submittedName>
        <fullName evidence="1">SRPBCC family protein</fullName>
    </submittedName>
</protein>
<organism evidence="1 2">
    <name type="scientific">Actinomycetospora aurantiaca</name>
    <dbReference type="NCBI Taxonomy" id="3129233"/>
    <lineage>
        <taxon>Bacteria</taxon>
        <taxon>Bacillati</taxon>
        <taxon>Actinomycetota</taxon>
        <taxon>Actinomycetes</taxon>
        <taxon>Pseudonocardiales</taxon>
        <taxon>Pseudonocardiaceae</taxon>
        <taxon>Actinomycetospora</taxon>
    </lineage>
</organism>
<dbReference type="RefSeq" id="WP_337697793.1">
    <property type="nucleotide sequence ID" value="NZ_JBBEGN010000020.1"/>
</dbReference>
<dbReference type="Proteomes" id="UP001385809">
    <property type="component" value="Unassembled WGS sequence"/>
</dbReference>
<dbReference type="InterPro" id="IPR019587">
    <property type="entry name" value="Polyketide_cyclase/dehydratase"/>
</dbReference>
<dbReference type="Gene3D" id="3.30.530.20">
    <property type="match status" value="1"/>
</dbReference>
<reference evidence="1 2" key="1">
    <citation type="submission" date="2024-03" db="EMBL/GenBank/DDBJ databases">
        <title>Actinomycetospora sp. OC33-EN08, a novel actinomycete isolated from wild orchid (Aerides multiflora).</title>
        <authorList>
            <person name="Suriyachadkun C."/>
        </authorList>
    </citation>
    <scope>NUCLEOTIDE SEQUENCE [LARGE SCALE GENOMIC DNA]</scope>
    <source>
        <strain evidence="1 2">OC33-EN08</strain>
    </source>
</reference>
<comment type="caution">
    <text evidence="1">The sequence shown here is derived from an EMBL/GenBank/DDBJ whole genome shotgun (WGS) entry which is preliminary data.</text>
</comment>
<accession>A0ABU8MV67</accession>
<sequence>MTTTTDETLVVTRRVDAPAERVFAVLTDPAKHAAIDGTGWVCEPIHPERLTAPGQVFGMGMYHSNHPDGHYEIHNRVEVLDPPRAIAWQPGSYTDDGSYQLGGWWWRYDLEPDGGACRVSLTYDWSQVPAPVREVITFPPFGVGHLERALENLARLTPPS</sequence>
<evidence type="ECO:0000313" key="2">
    <source>
        <dbReference type="Proteomes" id="UP001385809"/>
    </source>
</evidence>
<dbReference type="Pfam" id="PF10604">
    <property type="entry name" value="Polyketide_cyc2"/>
    <property type="match status" value="1"/>
</dbReference>
<proteinExistence type="predicted"/>
<name>A0ABU8MV67_9PSEU</name>
<dbReference type="InterPro" id="IPR023393">
    <property type="entry name" value="START-like_dom_sf"/>
</dbReference>